<dbReference type="InterPro" id="IPR043128">
    <property type="entry name" value="Rev_trsase/Diguanyl_cyclase"/>
</dbReference>
<organism evidence="3">
    <name type="scientific">freshwater metagenome</name>
    <dbReference type="NCBI Taxonomy" id="449393"/>
    <lineage>
        <taxon>unclassified sequences</taxon>
        <taxon>metagenomes</taxon>
        <taxon>ecological metagenomes</taxon>
    </lineage>
</organism>
<dbReference type="PANTHER" id="PTHR45138">
    <property type="entry name" value="REGULATORY COMPONENTS OF SENSORY TRANSDUCTION SYSTEM"/>
    <property type="match status" value="1"/>
</dbReference>
<accession>A0A6J7LAY4</accession>
<dbReference type="EMBL" id="CAFBNE010000087">
    <property type="protein sequence ID" value="CAB4963259.1"/>
    <property type="molecule type" value="Genomic_DNA"/>
</dbReference>
<dbReference type="PANTHER" id="PTHR45138:SF9">
    <property type="entry name" value="DIGUANYLATE CYCLASE DGCM-RELATED"/>
    <property type="match status" value="1"/>
</dbReference>
<feature type="transmembrane region" description="Helical" evidence="1">
    <location>
        <begin position="136"/>
        <end position="155"/>
    </location>
</feature>
<dbReference type="Pfam" id="PF00990">
    <property type="entry name" value="GGDEF"/>
    <property type="match status" value="1"/>
</dbReference>
<feature type="transmembrane region" description="Helical" evidence="1">
    <location>
        <begin position="37"/>
        <end position="58"/>
    </location>
</feature>
<keyword evidence="1" id="KW-0472">Membrane</keyword>
<dbReference type="InterPro" id="IPR000160">
    <property type="entry name" value="GGDEF_dom"/>
</dbReference>
<reference evidence="3" key="1">
    <citation type="submission" date="2020-05" db="EMBL/GenBank/DDBJ databases">
        <authorList>
            <person name="Chiriac C."/>
            <person name="Salcher M."/>
            <person name="Ghai R."/>
            <person name="Kavagutti S V."/>
        </authorList>
    </citation>
    <scope>NUCLEOTIDE SEQUENCE</scope>
</reference>
<feature type="transmembrane region" description="Helical" evidence="1">
    <location>
        <begin position="64"/>
        <end position="84"/>
    </location>
</feature>
<feature type="transmembrane region" description="Helical" evidence="1">
    <location>
        <begin position="6"/>
        <end position="25"/>
    </location>
</feature>
<dbReference type="AlphaFoldDB" id="A0A6J7LAY4"/>
<dbReference type="InterPro" id="IPR050469">
    <property type="entry name" value="Diguanylate_Cyclase"/>
</dbReference>
<feature type="domain" description="GGDEF" evidence="2">
    <location>
        <begin position="195"/>
        <end position="315"/>
    </location>
</feature>
<evidence type="ECO:0000256" key="1">
    <source>
        <dbReference type="SAM" id="Phobius"/>
    </source>
</evidence>
<dbReference type="NCBIfam" id="TIGR00254">
    <property type="entry name" value="GGDEF"/>
    <property type="match status" value="1"/>
</dbReference>
<gene>
    <name evidence="3" type="ORF">UFOPK3772_02365</name>
</gene>
<evidence type="ECO:0000259" key="2">
    <source>
        <dbReference type="PROSITE" id="PS50887"/>
    </source>
</evidence>
<dbReference type="GO" id="GO:0052621">
    <property type="term" value="F:diguanylate cyclase activity"/>
    <property type="evidence" value="ECO:0007669"/>
    <property type="project" value="TreeGrafter"/>
</dbReference>
<evidence type="ECO:0000313" key="3">
    <source>
        <dbReference type="EMBL" id="CAB4963259.1"/>
    </source>
</evidence>
<dbReference type="SUPFAM" id="SSF55073">
    <property type="entry name" value="Nucleotide cyclase"/>
    <property type="match status" value="1"/>
</dbReference>
<dbReference type="CDD" id="cd01949">
    <property type="entry name" value="GGDEF"/>
    <property type="match status" value="1"/>
</dbReference>
<dbReference type="InterPro" id="IPR029787">
    <property type="entry name" value="Nucleotide_cyclase"/>
</dbReference>
<dbReference type="PROSITE" id="PS50887">
    <property type="entry name" value="GGDEF"/>
    <property type="match status" value="1"/>
</dbReference>
<dbReference type="SMART" id="SM00267">
    <property type="entry name" value="GGDEF"/>
    <property type="match status" value="1"/>
</dbReference>
<protein>
    <submittedName>
        <fullName evidence="3">Unannotated protein</fullName>
    </submittedName>
</protein>
<keyword evidence="1" id="KW-0812">Transmembrane</keyword>
<feature type="transmembrane region" description="Helical" evidence="1">
    <location>
        <begin position="96"/>
        <end position="124"/>
    </location>
</feature>
<keyword evidence="1" id="KW-1133">Transmembrane helix</keyword>
<name>A0A6J7LAY4_9ZZZZ</name>
<proteinExistence type="predicted"/>
<dbReference type="Gene3D" id="3.30.70.270">
    <property type="match status" value="1"/>
</dbReference>
<sequence>MNAPKRSYVAVAVTEIAFGTVGLLLGAFVPSAPASRLAAASIGIAVILLGVATAWLGPRVPADWGLDISIGVGGGLIAASTLFMQTAQGQMSEGMLILAIGVLAGMIRPMARVVALLAWMLAVYDIAWLLNPRIEGVVALVMVNAIVAVVTSVVLRMGHRLRVLAHRDPLTGALNRRGLDLLVQDRMAAGMRGASSATVLVLDLDDFKGFNDRYGHSAGDALLAEVAAAWRRELAPEDLLIRIGGDEFAIIFPAASRGQVEEVVKRLRRAHPTSWCLGLAVWDLRESLESVLASADREMYAAKRRPKADLEASGTGYMSADDPAHT</sequence>